<feature type="region of interest" description="Disordered" evidence="3">
    <location>
        <begin position="58"/>
        <end position="88"/>
    </location>
</feature>
<evidence type="ECO:0000256" key="2">
    <source>
        <dbReference type="PROSITE-ProRule" id="PRU00221"/>
    </source>
</evidence>
<dbReference type="SUPFAM" id="SSF48371">
    <property type="entry name" value="ARM repeat"/>
    <property type="match status" value="1"/>
</dbReference>
<dbReference type="InterPro" id="IPR016024">
    <property type="entry name" value="ARM-type_fold"/>
</dbReference>
<dbReference type="SUPFAM" id="SSF50978">
    <property type="entry name" value="WD40 repeat-like"/>
    <property type="match status" value="1"/>
</dbReference>
<dbReference type="PROSITE" id="PS50082">
    <property type="entry name" value="WD_REPEATS_2"/>
    <property type="match status" value="1"/>
</dbReference>
<dbReference type="InterPro" id="IPR001680">
    <property type="entry name" value="WD40_rpt"/>
</dbReference>
<name>A0A433D5D8_9FUNG</name>
<dbReference type="Pfam" id="PF02138">
    <property type="entry name" value="Beach"/>
    <property type="match status" value="1"/>
</dbReference>
<evidence type="ECO:0000313" key="6">
    <source>
        <dbReference type="Proteomes" id="UP000268093"/>
    </source>
</evidence>
<evidence type="ECO:0000256" key="1">
    <source>
        <dbReference type="ARBA" id="ARBA00022574"/>
    </source>
</evidence>
<dbReference type="PANTHER" id="PTHR46866">
    <property type="entry name" value="GH12955P"/>
    <property type="match status" value="1"/>
</dbReference>
<dbReference type="InterPro" id="IPR011009">
    <property type="entry name" value="Kinase-like_dom_sf"/>
</dbReference>
<organism evidence="5 6">
    <name type="scientific">Jimgerdemannia flammicorona</name>
    <dbReference type="NCBI Taxonomy" id="994334"/>
    <lineage>
        <taxon>Eukaryota</taxon>
        <taxon>Fungi</taxon>
        <taxon>Fungi incertae sedis</taxon>
        <taxon>Mucoromycota</taxon>
        <taxon>Mucoromycotina</taxon>
        <taxon>Endogonomycetes</taxon>
        <taxon>Endogonales</taxon>
        <taxon>Endogonaceae</taxon>
        <taxon>Jimgerdemannia</taxon>
    </lineage>
</organism>
<reference evidence="5 6" key="1">
    <citation type="journal article" date="2018" name="New Phytol.">
        <title>Phylogenomics of Endogonaceae and evolution of mycorrhizas within Mucoromycota.</title>
        <authorList>
            <person name="Chang Y."/>
            <person name="Desiro A."/>
            <person name="Na H."/>
            <person name="Sandor L."/>
            <person name="Lipzen A."/>
            <person name="Clum A."/>
            <person name="Barry K."/>
            <person name="Grigoriev I.V."/>
            <person name="Martin F.M."/>
            <person name="Stajich J.E."/>
            <person name="Smith M.E."/>
            <person name="Bonito G."/>
            <person name="Spatafora J.W."/>
        </authorList>
    </citation>
    <scope>NUCLEOTIDE SEQUENCE [LARGE SCALE GENOMIC DNA]</scope>
    <source>
        <strain evidence="5 6">GMNB39</strain>
    </source>
</reference>
<protein>
    <recommendedName>
        <fullName evidence="4">BEACH domain-containing protein</fullName>
    </recommendedName>
</protein>
<dbReference type="InterPro" id="IPR036322">
    <property type="entry name" value="WD40_repeat_dom_sf"/>
</dbReference>
<dbReference type="GO" id="GO:0005524">
    <property type="term" value="F:ATP binding"/>
    <property type="evidence" value="ECO:0007669"/>
    <property type="project" value="InterPro"/>
</dbReference>
<feature type="domain" description="BEACH" evidence="4">
    <location>
        <begin position="398"/>
        <end position="666"/>
    </location>
</feature>
<comment type="caution">
    <text evidence="5">The sequence shown here is derived from an EMBL/GenBank/DDBJ whole genome shotgun (WGS) entry which is preliminary data.</text>
</comment>
<dbReference type="InterPro" id="IPR015943">
    <property type="entry name" value="WD40/YVTN_repeat-like_dom_sf"/>
</dbReference>
<dbReference type="Gene3D" id="1.10.1540.10">
    <property type="entry name" value="BEACH domain"/>
    <property type="match status" value="1"/>
</dbReference>
<dbReference type="EMBL" id="RBNI01006422">
    <property type="protein sequence ID" value="RUP46034.1"/>
    <property type="molecule type" value="Genomic_DNA"/>
</dbReference>
<dbReference type="SMART" id="SM00320">
    <property type="entry name" value="WD40"/>
    <property type="match status" value="5"/>
</dbReference>
<dbReference type="Proteomes" id="UP000268093">
    <property type="component" value="Unassembled WGS sequence"/>
</dbReference>
<feature type="compositionally biased region" description="Low complexity" evidence="3">
    <location>
        <begin position="1398"/>
        <end position="1407"/>
    </location>
</feature>
<feature type="region of interest" description="Disordered" evidence="3">
    <location>
        <begin position="1398"/>
        <end position="1420"/>
    </location>
</feature>
<dbReference type="Pfam" id="PF00400">
    <property type="entry name" value="WD40"/>
    <property type="match status" value="2"/>
</dbReference>
<dbReference type="Gene3D" id="2.130.10.10">
    <property type="entry name" value="YVTN repeat-like/Quinoprotein amine dehydrogenase"/>
    <property type="match status" value="2"/>
</dbReference>
<dbReference type="PANTHER" id="PTHR46866:SF1">
    <property type="entry name" value="GH12955P"/>
    <property type="match status" value="1"/>
</dbReference>
<dbReference type="Pfam" id="PF00069">
    <property type="entry name" value="Pkinase"/>
    <property type="match status" value="1"/>
</dbReference>
<dbReference type="InterPro" id="IPR036372">
    <property type="entry name" value="BEACH_dom_sf"/>
</dbReference>
<dbReference type="GO" id="GO:0004672">
    <property type="term" value="F:protein kinase activity"/>
    <property type="evidence" value="ECO:0007669"/>
    <property type="project" value="InterPro"/>
</dbReference>
<dbReference type="InterPro" id="IPR000409">
    <property type="entry name" value="BEACH_dom"/>
</dbReference>
<dbReference type="InterPro" id="IPR000719">
    <property type="entry name" value="Prot_kinase_dom"/>
</dbReference>
<dbReference type="SUPFAM" id="SSF81837">
    <property type="entry name" value="BEACH domain"/>
    <property type="match status" value="1"/>
</dbReference>
<dbReference type="SUPFAM" id="SSF56112">
    <property type="entry name" value="Protein kinase-like (PK-like)"/>
    <property type="match status" value="1"/>
</dbReference>
<feature type="compositionally biased region" description="Low complexity" evidence="3">
    <location>
        <begin position="70"/>
        <end position="85"/>
    </location>
</feature>
<dbReference type="SMART" id="SM01026">
    <property type="entry name" value="Beach"/>
    <property type="match status" value="1"/>
</dbReference>
<dbReference type="CDD" id="cd06071">
    <property type="entry name" value="Beach"/>
    <property type="match status" value="1"/>
</dbReference>
<evidence type="ECO:0000256" key="3">
    <source>
        <dbReference type="SAM" id="MobiDB-lite"/>
    </source>
</evidence>
<sequence length="1943" mass="217943">MGNNLSVPALKALILQDLHIHVAFPFFDVDLKHGTTACCVVDAEWLDTLKQGGQLSLKSPALSRQNPPTLNLQDSLPDQPPLLNSRPSPTVNIYVNVITKAPPQDGKVPQFYANNPMKVPSNAPMDADYTLGTHVKLQLGNTQSDSFDAMNRMYDQFVPVFADLPEEHDEDYVEAALARQQAFVNYFTKVLYPNSKYFMIVPPSNLEYQSRSDFLVLEELKQSERAKHIPLHHSYKDLGSSNANHRLSSSNLIDVFAVIESDRAYYILASYRGTTLHDLIQYNPGVLSSNMKKSFVVYQLLRSVAGLHGRGVVHGGLKESDILIDENLWIQLTGFEFCTPKHVVDSYVQKRDLTPFDAMNCFKGEEFIGIPKRMNSHIFLCGRLDETFYIILQDINQHVFSSEIQDESLVMKWARGDISNYAYLMALNYLAGRREGDPNFHPILPWVTDFTGTTVADKWRNFEKTKFRLNKGDEQLDFTFDGPVPHHITDILSDITYYVYLARRTPIPVLCQFVRSKYEPNEYPSSVQRVFQWTPDECIPEFYTDPSIFRSIHKDMPDLQLPQWAATPEEFIRKHAEALESDYVSNQLHIWIDLTFGCKLTGEGAIEAKNVALPLLAGQDSFMKHGIIQLFKDPHPQRGCNWNKARKTYQELKTQAVVEQETNPTSLETIMARSITNNFEKQTDRVDLQSSVFRNTNNAFIVKPTKQTSTPTSALTSSRQSLLDVATATSSYLRNERDPSIHSNTSSILDSASAISARASSNDAMNLSSALNSEPIRLPNEMPSDMFVEQLMHFEQTHNFGVKYRILDDVATSENPVLTAEPKSAKRGGLRDLFLNAQGANSSQLSTLFSMGRAWDMYCVGQIIQSIYTAGSAKIVDLDGELFGNNTSGLFESGNGDLAYDIAPCGKINISSSVNGVVSALLSENWQQRPSAEIILFSSFPTMTICDWTATLPLQEYVSDMYEYLAEFFQAPWTRRLYLADKWVERICELEDEAFDLILPTFVQLFTHHETRVGSINLFPKLGYRLGQERTKQHLLKPIISMFETLRSNVPKSLFDLVTVEQFVKRFGVATFLQQVMPCYLEALTITDDVAKTAQKNDDTPYSGKRRPLAVDNPTAVITQASEASSCSAVAELAGAALVHICDLIGAILTSKHVMRQLFKVIFRDNFSVPVLQHTVVSIGGHFGETFTSIQYSYLIALVDTNSKTINKRTCNILCSLLSLLEQLLVRISSQTLLTELKSGFISTLYKLLEPVAPGENSHAMSTNVLRLRLTVSMRTIDYLLHVSYNISRLEWERTIAPMLQKYFSGFSSNVIDDDVREGELPKSLEAQWNYQMIYAYSQFCIFVGQETMRRVIPTRCLYILLKVKYRHHLSPTTHRNICFSDAIEAMMYDHFSSNQETPLPTTPFTPGGRVKPTRTTNPTTNIVSSGGFMSWLLPKAPSPSHGIGKENWEKGGSSTDTTDRDYFIVSSDNGKSYSIDENKIYDYSTQNLMNYTVSGFGGVTRALLMFEKKEEIENGSVTSVSVKSAVDTVTSTPAVSTKLKLLEKEKTTPKPTPTSVLPWRTKWRSSPEDIKGDVEVYAILVQRPEITELRGQLFFMYSSISCSGHTSGIRTLGVHESSRLFASGSRDRTVKLWSLDIHQGIENWESEPFSECLMTYNGHRRTAVNDVHFLGGGGSSGISDVVASCDGQVHLWEPETGKTIHQYNMGRTSIVSMQPVFRSQCIVGGTTDANITFLDTNAHCLLHTWKANNSFTGAIRILTVNPAETLVAVGFSTGAISLLESRTGTLVASWKGGDSEIMFMRFYTNELLVTCAPADHLICIWNVNPLALVKTIPAPQDVFSLDIYKDEIITINNNNSVTFTPLNDDVSFAFGMSIKACIMSCDLLNDQLRVRVFQFPPSTQFQTYSSKFKSSIIKSPITSFAILPINQLLVFGCGEGELYLYA</sequence>
<dbReference type="PROSITE" id="PS50294">
    <property type="entry name" value="WD_REPEATS_REGION"/>
    <property type="match status" value="1"/>
</dbReference>
<evidence type="ECO:0000259" key="4">
    <source>
        <dbReference type="PROSITE" id="PS50197"/>
    </source>
</evidence>
<keyword evidence="6" id="KW-1185">Reference proteome</keyword>
<evidence type="ECO:0000313" key="5">
    <source>
        <dbReference type="EMBL" id="RUP46034.1"/>
    </source>
</evidence>
<keyword evidence="1 2" id="KW-0853">WD repeat</keyword>
<feature type="compositionally biased region" description="Polar residues" evidence="3">
    <location>
        <begin position="58"/>
        <end position="69"/>
    </location>
</feature>
<accession>A0A433D5D8</accession>
<feature type="repeat" description="WD" evidence="2">
    <location>
        <begin position="1603"/>
        <end position="1644"/>
    </location>
</feature>
<dbReference type="OrthoDB" id="26681at2759"/>
<gene>
    <name evidence="5" type="ORF">BC936DRAFT_147428</name>
</gene>
<dbReference type="PROSITE" id="PS50197">
    <property type="entry name" value="BEACH"/>
    <property type="match status" value="1"/>
</dbReference>
<dbReference type="Gene3D" id="1.10.510.10">
    <property type="entry name" value="Transferase(Phosphotransferase) domain 1"/>
    <property type="match status" value="1"/>
</dbReference>
<proteinExistence type="predicted"/>